<evidence type="ECO:0000313" key="1">
    <source>
        <dbReference type="EMBL" id="KAJ0027646.1"/>
    </source>
</evidence>
<organism evidence="1 2">
    <name type="scientific">Pistacia integerrima</name>
    <dbReference type="NCBI Taxonomy" id="434235"/>
    <lineage>
        <taxon>Eukaryota</taxon>
        <taxon>Viridiplantae</taxon>
        <taxon>Streptophyta</taxon>
        <taxon>Embryophyta</taxon>
        <taxon>Tracheophyta</taxon>
        <taxon>Spermatophyta</taxon>
        <taxon>Magnoliopsida</taxon>
        <taxon>eudicotyledons</taxon>
        <taxon>Gunneridae</taxon>
        <taxon>Pentapetalae</taxon>
        <taxon>rosids</taxon>
        <taxon>malvids</taxon>
        <taxon>Sapindales</taxon>
        <taxon>Anacardiaceae</taxon>
        <taxon>Pistacia</taxon>
    </lineage>
</organism>
<dbReference type="Proteomes" id="UP001163603">
    <property type="component" value="Chromosome 9"/>
</dbReference>
<protein>
    <submittedName>
        <fullName evidence="1">Uncharacterized protein</fullName>
    </submittedName>
</protein>
<reference evidence="2" key="1">
    <citation type="journal article" date="2023" name="G3 (Bethesda)">
        <title>Genome assembly and association tests identify interacting loci associated with vigor, precocity, and sex in interspecific pistachio rootstocks.</title>
        <authorList>
            <person name="Palmer W."/>
            <person name="Jacygrad E."/>
            <person name="Sagayaradj S."/>
            <person name="Cavanaugh K."/>
            <person name="Han R."/>
            <person name="Bertier L."/>
            <person name="Beede B."/>
            <person name="Kafkas S."/>
            <person name="Golino D."/>
            <person name="Preece J."/>
            <person name="Michelmore R."/>
        </authorList>
    </citation>
    <scope>NUCLEOTIDE SEQUENCE [LARGE SCALE GENOMIC DNA]</scope>
</reference>
<sequence>MEKLEKQGSVQLEMLNKYATDLNPMAKEVTHPSLPNICLGHGRLIAGASNRGEYEERLTNLIDEVKLSEGSIGFFIDEVQILIGAGTGGQALDAANIMKPALARGELRVN</sequence>
<accession>A0ACC0Y2S8</accession>
<comment type="caution">
    <text evidence="1">The sequence shown here is derived from an EMBL/GenBank/DDBJ whole genome shotgun (WGS) entry which is preliminary data.</text>
</comment>
<dbReference type="EMBL" id="CM047744">
    <property type="protein sequence ID" value="KAJ0027646.1"/>
    <property type="molecule type" value="Genomic_DNA"/>
</dbReference>
<proteinExistence type="predicted"/>
<keyword evidence="2" id="KW-1185">Reference proteome</keyword>
<evidence type="ECO:0000313" key="2">
    <source>
        <dbReference type="Proteomes" id="UP001163603"/>
    </source>
</evidence>
<gene>
    <name evidence="1" type="ORF">Pint_35488</name>
</gene>
<name>A0ACC0Y2S8_9ROSI</name>